<feature type="region of interest" description="Disordered" evidence="1">
    <location>
        <begin position="1"/>
        <end position="24"/>
    </location>
</feature>
<proteinExistence type="predicted"/>
<comment type="caution">
    <text evidence="2">The sequence shown here is derived from an EMBL/GenBank/DDBJ whole genome shotgun (WGS) entry which is preliminary data.</text>
</comment>
<dbReference type="AlphaFoldDB" id="A0AAD6SAH8"/>
<gene>
    <name evidence="2" type="ORF">C8F04DRAFT_1240227</name>
</gene>
<evidence type="ECO:0000313" key="2">
    <source>
        <dbReference type="EMBL" id="KAJ7023388.1"/>
    </source>
</evidence>
<keyword evidence="3" id="KW-1185">Reference proteome</keyword>
<protein>
    <submittedName>
        <fullName evidence="2">Uncharacterized protein</fullName>
    </submittedName>
</protein>
<organism evidence="2 3">
    <name type="scientific">Mycena alexandri</name>
    <dbReference type="NCBI Taxonomy" id="1745969"/>
    <lineage>
        <taxon>Eukaryota</taxon>
        <taxon>Fungi</taxon>
        <taxon>Dikarya</taxon>
        <taxon>Basidiomycota</taxon>
        <taxon>Agaricomycotina</taxon>
        <taxon>Agaricomycetes</taxon>
        <taxon>Agaricomycetidae</taxon>
        <taxon>Agaricales</taxon>
        <taxon>Marasmiineae</taxon>
        <taxon>Mycenaceae</taxon>
        <taxon>Mycena</taxon>
    </lineage>
</organism>
<sequence>MACRRSASNQESAPSPNRGPKTWPNIYRHSLLDHDHLAAAARSTRAKTRRNRLKTLTEDQKLIASLSMGIVTAFRNPQPGSPPPKSPPTRAKIENDASDAFPIHSLPGEQVKTRILHEGTREVVEILPDLDSESIWMSPLALLHLRCLGNRLDIITVGSKGLVLNTVSKPFIAAGMPSIPHFRTPKLRTDEFRAISASVLANKGLVPAMQHTTREVPRMACFNLLERKLTHTTIASRHHSIHGVVFLLLPAAGYTYPGVWSRRTINNVLFI</sequence>
<dbReference type="EMBL" id="JARJCM010000189">
    <property type="protein sequence ID" value="KAJ7023388.1"/>
    <property type="molecule type" value="Genomic_DNA"/>
</dbReference>
<accession>A0AAD6SAH8</accession>
<feature type="compositionally biased region" description="Polar residues" evidence="1">
    <location>
        <begin position="1"/>
        <end position="15"/>
    </location>
</feature>
<dbReference type="Proteomes" id="UP001218188">
    <property type="component" value="Unassembled WGS sequence"/>
</dbReference>
<name>A0AAD6SAH8_9AGAR</name>
<evidence type="ECO:0000313" key="3">
    <source>
        <dbReference type="Proteomes" id="UP001218188"/>
    </source>
</evidence>
<evidence type="ECO:0000256" key="1">
    <source>
        <dbReference type="SAM" id="MobiDB-lite"/>
    </source>
</evidence>
<reference evidence="2" key="1">
    <citation type="submission" date="2023-03" db="EMBL/GenBank/DDBJ databases">
        <title>Massive genome expansion in bonnet fungi (Mycena s.s.) driven by repeated elements and novel gene families across ecological guilds.</title>
        <authorList>
            <consortium name="Lawrence Berkeley National Laboratory"/>
            <person name="Harder C.B."/>
            <person name="Miyauchi S."/>
            <person name="Viragh M."/>
            <person name="Kuo A."/>
            <person name="Thoen E."/>
            <person name="Andreopoulos B."/>
            <person name="Lu D."/>
            <person name="Skrede I."/>
            <person name="Drula E."/>
            <person name="Henrissat B."/>
            <person name="Morin E."/>
            <person name="Kohler A."/>
            <person name="Barry K."/>
            <person name="LaButti K."/>
            <person name="Morin E."/>
            <person name="Salamov A."/>
            <person name="Lipzen A."/>
            <person name="Mereny Z."/>
            <person name="Hegedus B."/>
            <person name="Baldrian P."/>
            <person name="Stursova M."/>
            <person name="Weitz H."/>
            <person name="Taylor A."/>
            <person name="Grigoriev I.V."/>
            <person name="Nagy L.G."/>
            <person name="Martin F."/>
            <person name="Kauserud H."/>
        </authorList>
    </citation>
    <scope>NUCLEOTIDE SEQUENCE</scope>
    <source>
        <strain evidence="2">CBHHK200</strain>
    </source>
</reference>